<feature type="region of interest" description="Disordered" evidence="1">
    <location>
        <begin position="817"/>
        <end position="941"/>
    </location>
</feature>
<proteinExistence type="predicted"/>
<name>A0A9K3GE01_9EUKA</name>
<evidence type="ECO:0000313" key="2">
    <source>
        <dbReference type="EMBL" id="GIQ80429.1"/>
    </source>
</evidence>
<reference evidence="2 3" key="1">
    <citation type="journal article" date="2018" name="PLoS ONE">
        <title>The draft genome of Kipferlia bialata reveals reductive genome evolution in fornicate parasites.</title>
        <authorList>
            <person name="Tanifuji G."/>
            <person name="Takabayashi S."/>
            <person name="Kume K."/>
            <person name="Takagi M."/>
            <person name="Nakayama T."/>
            <person name="Kamikawa R."/>
            <person name="Inagaki Y."/>
            <person name="Hashimoto T."/>
        </authorList>
    </citation>
    <scope>NUCLEOTIDE SEQUENCE [LARGE SCALE GENOMIC DNA]</scope>
    <source>
        <strain evidence="2">NY0173</strain>
    </source>
</reference>
<feature type="region of interest" description="Disordered" evidence="1">
    <location>
        <begin position="610"/>
        <end position="633"/>
    </location>
</feature>
<feature type="compositionally biased region" description="Basic and acidic residues" evidence="1">
    <location>
        <begin position="535"/>
        <end position="556"/>
    </location>
</feature>
<organism evidence="2 3">
    <name type="scientific">Kipferlia bialata</name>
    <dbReference type="NCBI Taxonomy" id="797122"/>
    <lineage>
        <taxon>Eukaryota</taxon>
        <taxon>Metamonada</taxon>
        <taxon>Carpediemonas-like organisms</taxon>
        <taxon>Kipferlia</taxon>
    </lineage>
</organism>
<evidence type="ECO:0000256" key="1">
    <source>
        <dbReference type="SAM" id="MobiDB-lite"/>
    </source>
</evidence>
<feature type="compositionally biased region" description="Low complexity" evidence="1">
    <location>
        <begin position="138"/>
        <end position="157"/>
    </location>
</feature>
<feature type="compositionally biased region" description="Acidic residues" evidence="1">
    <location>
        <begin position="86"/>
        <end position="97"/>
    </location>
</feature>
<feature type="compositionally biased region" description="Basic and acidic residues" evidence="1">
    <location>
        <begin position="568"/>
        <end position="581"/>
    </location>
</feature>
<dbReference type="EMBL" id="BDIP01000168">
    <property type="protein sequence ID" value="GIQ80429.1"/>
    <property type="molecule type" value="Genomic_DNA"/>
</dbReference>
<protein>
    <submittedName>
        <fullName evidence="2">Uncharacterized protein</fullName>
    </submittedName>
</protein>
<sequence length="941" mass="106281">MFLRLMRSAYLKRQAQIAEEQAKIQAKQEALLKIQAERHHRARTLIKFCRAWHVTAKHSAREREREEQAATRRSAIEQFISKVQEEGEEEGESEVLESEAGQGEAETDVLVSAPPTQPGTPAHPQTPTVHTESVEGGASTPETASSTPSRAATTQSRQSAPPSGTARERERGVPQSEGRPPRSGRSSSRRVRPRTSVPRSGARDTTPTVRGKGGKTPTPKTRRDLIKERHEQAARKREREAELKREKQRENDARLRREERERHRERAKSIQDGIEKFRKQEQARKEGEAKVAKALSLRTRLLTVTHMGLWRKAVSETQQKETQIREQRASRSLALSLAVWRLTAVARMAEREATLYDRGAALQTSMAMSRQRRVLHTLREAVAKRRSVYSALSSRSDTVTRQTALGAWREALSSLHTHQERRLAVNARVLKLRHHLRWWRKQVEDMRQRHEEDAWVDPYTQWYRDRVAAIERERMEEVIREFRQELSAQWPSAIPPSMLVSASTDVPLVPLEEAPLRASINAQIEAVVERERQKLVEEREAEREAQRERQRERERVYPTLGTGVSGTVRDRERERERERGGDMLSGRGDSLSAYGSVSPLHARTEFVVKAGRDTPPPPYATQGAPIAVSTPPHSTQRERDVEAFPVLGGTSTGLVLGGEREREAEDYGYGLDMEQGGAEGEGEGEREGEDAGLRGRATWGMATGRQMGTLSNMPELHSGLYHFTMEKDRVMMGKGGREREAEGEVDTGPHYEGGYPDANVYTREREYGTLYPQYPEYPEGEGEDEDDVLSTGDIVQQSMHGVEREREREREGDIFGMSTVHVGGPPTNPQGPLTPTRPVSTPPLTSTVSRVDYPANASPTPNRHAPMPMPHVYTSPGRGVERAREREREREVPFLTGSPVRQRGRESEESVHSVVLDDLPVSRKGGRERESGRKSARAKRR</sequence>
<evidence type="ECO:0000313" key="3">
    <source>
        <dbReference type="Proteomes" id="UP000265618"/>
    </source>
</evidence>
<dbReference type="AlphaFoldDB" id="A0A9K3GE01"/>
<feature type="region of interest" description="Disordered" evidence="1">
    <location>
        <begin position="84"/>
        <end position="267"/>
    </location>
</feature>
<comment type="caution">
    <text evidence="2">The sequence shown here is derived from an EMBL/GenBank/DDBJ whole genome shotgun (WGS) entry which is preliminary data.</text>
</comment>
<gene>
    <name evidence="2" type="ORF">KIPB_001228</name>
</gene>
<feature type="region of interest" description="Disordered" evidence="1">
    <location>
        <begin position="535"/>
        <end position="596"/>
    </location>
</feature>
<accession>A0A9K3GE01</accession>
<dbReference type="PANTHER" id="PTHR48125">
    <property type="entry name" value="LP07818P1"/>
    <property type="match status" value="1"/>
</dbReference>
<feature type="compositionally biased region" description="Polar residues" evidence="1">
    <location>
        <begin position="830"/>
        <end position="849"/>
    </location>
</feature>
<feature type="region of interest" description="Disordered" evidence="1">
    <location>
        <begin position="738"/>
        <end position="758"/>
    </location>
</feature>
<feature type="compositionally biased region" description="Basic and acidic residues" evidence="1">
    <location>
        <begin position="221"/>
        <end position="267"/>
    </location>
</feature>
<dbReference type="PANTHER" id="PTHR48125:SF12">
    <property type="entry name" value="AT HOOK TRANSCRIPTION FACTOR FAMILY-RELATED"/>
    <property type="match status" value="1"/>
</dbReference>
<feature type="compositionally biased region" description="Basic and acidic residues" evidence="1">
    <location>
        <begin position="879"/>
        <end position="892"/>
    </location>
</feature>
<keyword evidence="3" id="KW-1185">Reference proteome</keyword>
<dbReference type="Proteomes" id="UP000265618">
    <property type="component" value="Unassembled WGS sequence"/>
</dbReference>